<dbReference type="RefSeq" id="WP_040754219.1">
    <property type="nucleotide sequence ID" value="NZ_JACHIT010000002.1"/>
</dbReference>
<dbReference type="EMBL" id="JACHIT010000002">
    <property type="protein sequence ID" value="MBB5916616.1"/>
    <property type="molecule type" value="Genomic_DNA"/>
</dbReference>
<evidence type="ECO:0000313" key="8">
    <source>
        <dbReference type="Proteomes" id="UP000540412"/>
    </source>
</evidence>
<comment type="cofactor">
    <cofactor evidence="1">
        <name>FAD</name>
        <dbReference type="ChEBI" id="CHEBI:57692"/>
    </cofactor>
</comment>
<dbReference type="Gene3D" id="3.50.50.60">
    <property type="entry name" value="FAD/NAD(P)-binding domain"/>
    <property type="match status" value="2"/>
</dbReference>
<comment type="caution">
    <text evidence="7">The sequence shown here is derived from an EMBL/GenBank/DDBJ whole genome shotgun (WGS) entry which is preliminary data.</text>
</comment>
<organism evidence="7 8">
    <name type="scientific">Nocardia transvalensis</name>
    <dbReference type="NCBI Taxonomy" id="37333"/>
    <lineage>
        <taxon>Bacteria</taxon>
        <taxon>Bacillati</taxon>
        <taxon>Actinomycetota</taxon>
        <taxon>Actinomycetes</taxon>
        <taxon>Mycobacteriales</taxon>
        <taxon>Nocardiaceae</taxon>
        <taxon>Nocardia</taxon>
    </lineage>
</organism>
<dbReference type="PANTHER" id="PTHR43557">
    <property type="entry name" value="APOPTOSIS-INDUCING FACTOR 1"/>
    <property type="match status" value="1"/>
</dbReference>
<dbReference type="InterPro" id="IPR023753">
    <property type="entry name" value="FAD/NAD-binding_dom"/>
</dbReference>
<dbReference type="EC" id="1.18.1.3" evidence="7"/>
<evidence type="ECO:0000313" key="7">
    <source>
        <dbReference type="EMBL" id="MBB5916616.1"/>
    </source>
</evidence>
<keyword evidence="7" id="KW-0223">Dioxygenase</keyword>
<dbReference type="InterPro" id="IPR028202">
    <property type="entry name" value="Reductase_C"/>
</dbReference>
<evidence type="ECO:0000256" key="2">
    <source>
        <dbReference type="ARBA" id="ARBA00022630"/>
    </source>
</evidence>
<keyword evidence="4 7" id="KW-0560">Oxidoreductase</keyword>
<gene>
    <name evidence="7" type="ORF">BJY24_005528</name>
</gene>
<feature type="domain" description="FAD/NAD(P)-binding" evidence="5">
    <location>
        <begin position="4"/>
        <end position="297"/>
    </location>
</feature>
<evidence type="ECO:0000256" key="3">
    <source>
        <dbReference type="ARBA" id="ARBA00022827"/>
    </source>
</evidence>
<evidence type="ECO:0000256" key="4">
    <source>
        <dbReference type="ARBA" id="ARBA00023002"/>
    </source>
</evidence>
<evidence type="ECO:0000259" key="5">
    <source>
        <dbReference type="Pfam" id="PF07992"/>
    </source>
</evidence>
<dbReference type="Pfam" id="PF07992">
    <property type="entry name" value="Pyr_redox_2"/>
    <property type="match status" value="1"/>
</dbReference>
<evidence type="ECO:0000259" key="6">
    <source>
        <dbReference type="Pfam" id="PF14759"/>
    </source>
</evidence>
<dbReference type="Proteomes" id="UP000540412">
    <property type="component" value="Unassembled WGS sequence"/>
</dbReference>
<dbReference type="PRINTS" id="PR00411">
    <property type="entry name" value="PNDRDTASEI"/>
</dbReference>
<keyword evidence="3" id="KW-0274">FAD</keyword>
<dbReference type="InterPro" id="IPR036188">
    <property type="entry name" value="FAD/NAD-bd_sf"/>
</dbReference>
<evidence type="ECO:0000256" key="1">
    <source>
        <dbReference type="ARBA" id="ARBA00001974"/>
    </source>
</evidence>
<feature type="domain" description="Reductase C-terminal" evidence="6">
    <location>
        <begin position="316"/>
        <end position="400"/>
    </location>
</feature>
<keyword evidence="2" id="KW-0285">Flavoprotein</keyword>
<dbReference type="InterPro" id="IPR016156">
    <property type="entry name" value="FAD/NAD-linked_Rdtase_dimer_sf"/>
</dbReference>
<sequence length="413" mass="44612">MSARHVVVGGGVAAASAVAGLRAGGFEGAIVLVSDDESLPYERPPLSKSFLDADSEPEPTFVHDEAWYAEQQIDALLGVRAQRIHPREHRVDLSTGESLDYGGLILATGVRPRPGPGTAERVVLLRSLAHGREIRARLANAEHVAVLGGGFIGCEVAATATALGKRATIIERAGVLMKNALGPALGEVFTDIHRAKGVETLLNRVVLAVEERRDSVVVRTDHGTVEADLVVVGAGCVPNVELAAEAGITAADGIVTDEFCRTNVPDIYAAGDVASVYHPFYDRHLRVEHHDTAMHQGAAAARNLLGYREPFLDAHWFWSDQYEHKLQRVGRPAPSDEVVIRGSVDELDFSAFSLHDNRIRSVTSLNRGRDALAVRRLLFADHSATAEQLRDESVQLKRLAARPSIRASRLEAS</sequence>
<dbReference type="SUPFAM" id="SSF51905">
    <property type="entry name" value="FAD/NAD(P)-binding domain"/>
    <property type="match status" value="1"/>
</dbReference>
<dbReference type="GO" id="GO:0005737">
    <property type="term" value="C:cytoplasm"/>
    <property type="evidence" value="ECO:0007669"/>
    <property type="project" value="TreeGrafter"/>
</dbReference>
<dbReference type="PANTHER" id="PTHR43557:SF2">
    <property type="entry name" value="RIESKE DOMAIN-CONTAINING PROTEIN-RELATED"/>
    <property type="match status" value="1"/>
</dbReference>
<dbReference type="InterPro" id="IPR050446">
    <property type="entry name" value="FAD-oxidoreductase/Apoptosis"/>
</dbReference>
<dbReference type="GO" id="GO:0008860">
    <property type="term" value="F:ferredoxin-NAD+ reductase activity"/>
    <property type="evidence" value="ECO:0007669"/>
    <property type="project" value="UniProtKB-EC"/>
</dbReference>
<accession>A0A7W9PI74</accession>
<reference evidence="7 8" key="1">
    <citation type="submission" date="2020-08" db="EMBL/GenBank/DDBJ databases">
        <title>Sequencing the genomes of 1000 actinobacteria strains.</title>
        <authorList>
            <person name="Klenk H.-P."/>
        </authorList>
    </citation>
    <scope>NUCLEOTIDE SEQUENCE [LARGE SCALE GENOMIC DNA]</scope>
    <source>
        <strain evidence="7 8">DSM 43582</strain>
    </source>
</reference>
<dbReference type="Gene3D" id="3.30.390.30">
    <property type="match status" value="1"/>
</dbReference>
<dbReference type="Pfam" id="PF14759">
    <property type="entry name" value="Reductase_C"/>
    <property type="match status" value="1"/>
</dbReference>
<proteinExistence type="predicted"/>
<dbReference type="PRINTS" id="PR00368">
    <property type="entry name" value="FADPNR"/>
</dbReference>
<protein>
    <submittedName>
        <fullName evidence="7">3-phenylpropionate/trans-cinnamate dioxygenase ferredoxin reductase subunit</fullName>
        <ecNumber evidence="7">1.18.1.3</ecNumber>
    </submittedName>
</protein>
<dbReference type="GO" id="GO:0051213">
    <property type="term" value="F:dioxygenase activity"/>
    <property type="evidence" value="ECO:0007669"/>
    <property type="project" value="UniProtKB-KW"/>
</dbReference>
<name>A0A7W9PI74_9NOCA</name>
<dbReference type="SUPFAM" id="SSF55424">
    <property type="entry name" value="FAD/NAD-linked reductases, dimerisation (C-terminal) domain"/>
    <property type="match status" value="1"/>
</dbReference>
<dbReference type="AlphaFoldDB" id="A0A7W9PI74"/>
<dbReference type="GO" id="GO:0016651">
    <property type="term" value="F:oxidoreductase activity, acting on NAD(P)H"/>
    <property type="evidence" value="ECO:0007669"/>
    <property type="project" value="TreeGrafter"/>
</dbReference>
<keyword evidence="8" id="KW-1185">Reference proteome</keyword>